<dbReference type="AlphaFoldDB" id="A0A1Y5RLG2"/>
<dbReference type="RefSeq" id="WP_217807748.1">
    <property type="nucleotide sequence ID" value="NZ_FWFR01000001.1"/>
</dbReference>
<keyword evidence="7" id="KW-0690">Ribosome biogenesis</keyword>
<organism evidence="8 9">
    <name type="scientific">Oceanibacterium hippocampi</name>
    <dbReference type="NCBI Taxonomy" id="745714"/>
    <lineage>
        <taxon>Bacteria</taxon>
        <taxon>Pseudomonadati</taxon>
        <taxon>Pseudomonadota</taxon>
        <taxon>Alphaproteobacteria</taxon>
        <taxon>Sneathiellales</taxon>
        <taxon>Sneathiellaceae</taxon>
        <taxon>Oceanibacterium</taxon>
    </lineage>
</organism>
<reference evidence="8 9" key="1">
    <citation type="submission" date="2017-03" db="EMBL/GenBank/DDBJ databases">
        <authorList>
            <person name="Afonso C.L."/>
            <person name="Miller P.J."/>
            <person name="Scott M.A."/>
            <person name="Spackman E."/>
            <person name="Goraichik I."/>
            <person name="Dimitrov K.M."/>
            <person name="Suarez D.L."/>
            <person name="Swayne D.E."/>
        </authorList>
    </citation>
    <scope>NUCLEOTIDE SEQUENCE [LARGE SCALE GENOMIC DNA]</scope>
    <source>
        <strain evidence="8 9">CECT 7691</strain>
    </source>
</reference>
<keyword evidence="7" id="KW-0963">Cytoplasm</keyword>
<dbReference type="GO" id="GO:0006364">
    <property type="term" value="P:rRNA processing"/>
    <property type="evidence" value="ECO:0007669"/>
    <property type="project" value="UniProtKB-UniRule"/>
</dbReference>
<dbReference type="InterPro" id="IPR023091">
    <property type="entry name" value="MetalPrtase_cat_dom_sf_prd"/>
</dbReference>
<comment type="subcellular location">
    <subcellularLocation>
        <location evidence="7">Cytoplasm</location>
    </subcellularLocation>
</comment>
<comment type="function">
    <text evidence="7">Single strand-specific metallo-endoribonuclease involved in late-stage 70S ribosome quality control and in maturation of the 3' terminus of the 16S rRNA.</text>
</comment>
<evidence type="ECO:0000313" key="8">
    <source>
        <dbReference type="EMBL" id="SLN19279.1"/>
    </source>
</evidence>
<keyword evidence="2 7" id="KW-0540">Nuclease</keyword>
<dbReference type="EC" id="3.1.-.-" evidence="7"/>
<dbReference type="GO" id="GO:0004521">
    <property type="term" value="F:RNA endonuclease activity"/>
    <property type="evidence" value="ECO:0007669"/>
    <property type="project" value="UniProtKB-UniRule"/>
</dbReference>
<dbReference type="Gene3D" id="3.40.390.30">
    <property type="entry name" value="Metalloproteases ('zincins'), catalytic domain"/>
    <property type="match status" value="1"/>
</dbReference>
<dbReference type="GO" id="GO:0004222">
    <property type="term" value="F:metalloendopeptidase activity"/>
    <property type="evidence" value="ECO:0007669"/>
    <property type="project" value="InterPro"/>
</dbReference>
<evidence type="ECO:0000313" key="9">
    <source>
        <dbReference type="Proteomes" id="UP000193200"/>
    </source>
</evidence>
<dbReference type="InParanoid" id="A0A1Y5RLG2"/>
<evidence type="ECO:0000256" key="2">
    <source>
        <dbReference type="ARBA" id="ARBA00022722"/>
    </source>
</evidence>
<evidence type="ECO:0000256" key="4">
    <source>
        <dbReference type="ARBA" id="ARBA00022759"/>
    </source>
</evidence>
<keyword evidence="7" id="KW-0698">rRNA processing</keyword>
<dbReference type="GO" id="GO:0008270">
    <property type="term" value="F:zinc ion binding"/>
    <property type="evidence" value="ECO:0007669"/>
    <property type="project" value="UniProtKB-UniRule"/>
</dbReference>
<feature type="binding site" evidence="7">
    <location>
        <position position="130"/>
    </location>
    <ligand>
        <name>Zn(2+)</name>
        <dbReference type="ChEBI" id="CHEBI:29105"/>
        <note>catalytic</note>
    </ligand>
</feature>
<dbReference type="InterPro" id="IPR002036">
    <property type="entry name" value="YbeY"/>
</dbReference>
<dbReference type="HAMAP" id="MF_00009">
    <property type="entry name" value="Endoribonucl_YbeY"/>
    <property type="match status" value="1"/>
</dbReference>
<dbReference type="GO" id="GO:0005737">
    <property type="term" value="C:cytoplasm"/>
    <property type="evidence" value="ECO:0007669"/>
    <property type="project" value="UniProtKB-SubCell"/>
</dbReference>
<sequence length="177" mass="19100">MNAPEIAVSVSCETWRDVLPDGEAIVIRASSAALAEEGLAERRLELSVVLADDESVRTLNRHYRGKDKPTNVLSFEGDMRDDGADGTDIGDGDRPPLLLGDIIVALETILQEAQLQNKSPGDHLSHLVVHGVLHLLGYDHENDDDAELMETRERAILAGLGIADPYGSGPRDADLEG</sequence>
<evidence type="ECO:0000256" key="1">
    <source>
        <dbReference type="ARBA" id="ARBA00010875"/>
    </source>
</evidence>
<dbReference type="InterPro" id="IPR020549">
    <property type="entry name" value="YbeY_CS"/>
</dbReference>
<comment type="cofactor">
    <cofactor evidence="7">
        <name>Zn(2+)</name>
        <dbReference type="ChEBI" id="CHEBI:29105"/>
    </cofactor>
    <text evidence="7">Binds 1 zinc ion.</text>
</comment>
<evidence type="ECO:0000256" key="5">
    <source>
        <dbReference type="ARBA" id="ARBA00022801"/>
    </source>
</evidence>
<dbReference type="FunCoup" id="A0A1Y5RLG2">
    <property type="interactions" value="260"/>
</dbReference>
<proteinExistence type="inferred from homology"/>
<dbReference type="Proteomes" id="UP000193200">
    <property type="component" value="Unassembled WGS sequence"/>
</dbReference>
<evidence type="ECO:0000256" key="3">
    <source>
        <dbReference type="ARBA" id="ARBA00022723"/>
    </source>
</evidence>
<dbReference type="PROSITE" id="PS01306">
    <property type="entry name" value="UPF0054"/>
    <property type="match status" value="1"/>
</dbReference>
<dbReference type="Pfam" id="PF02130">
    <property type="entry name" value="YbeY"/>
    <property type="match status" value="1"/>
</dbReference>
<name>A0A1Y5RLG2_9PROT</name>
<gene>
    <name evidence="7 8" type="primary">ybeY</name>
    <name evidence="8" type="ORF">OCH7691_00436</name>
</gene>
<dbReference type="PANTHER" id="PTHR46986">
    <property type="entry name" value="ENDORIBONUCLEASE YBEY, CHLOROPLASTIC"/>
    <property type="match status" value="1"/>
</dbReference>
<dbReference type="EMBL" id="FWFR01000001">
    <property type="protein sequence ID" value="SLN19279.1"/>
    <property type="molecule type" value="Genomic_DNA"/>
</dbReference>
<protein>
    <recommendedName>
        <fullName evidence="7">Endoribonuclease YbeY</fullName>
        <ecNumber evidence="7">3.1.-.-</ecNumber>
    </recommendedName>
</protein>
<keyword evidence="6 7" id="KW-0862">Zinc</keyword>
<dbReference type="NCBIfam" id="TIGR00043">
    <property type="entry name" value="rRNA maturation RNase YbeY"/>
    <property type="match status" value="1"/>
</dbReference>
<accession>A0A1Y5RLG2</accession>
<keyword evidence="3 7" id="KW-0479">Metal-binding</keyword>
<feature type="binding site" evidence="7">
    <location>
        <position position="140"/>
    </location>
    <ligand>
        <name>Zn(2+)</name>
        <dbReference type="ChEBI" id="CHEBI:29105"/>
        <note>catalytic</note>
    </ligand>
</feature>
<keyword evidence="4 7" id="KW-0255">Endonuclease</keyword>
<comment type="similarity">
    <text evidence="1 7">Belongs to the endoribonuclease YbeY family.</text>
</comment>
<keyword evidence="5 7" id="KW-0378">Hydrolase</keyword>
<dbReference type="SUPFAM" id="SSF55486">
    <property type="entry name" value="Metalloproteases ('zincins'), catalytic domain"/>
    <property type="match status" value="1"/>
</dbReference>
<dbReference type="PANTHER" id="PTHR46986:SF1">
    <property type="entry name" value="ENDORIBONUCLEASE YBEY, CHLOROPLASTIC"/>
    <property type="match status" value="1"/>
</dbReference>
<evidence type="ECO:0000256" key="7">
    <source>
        <dbReference type="HAMAP-Rule" id="MF_00009"/>
    </source>
</evidence>
<evidence type="ECO:0000256" key="6">
    <source>
        <dbReference type="ARBA" id="ARBA00022833"/>
    </source>
</evidence>
<feature type="binding site" evidence="7">
    <location>
        <position position="134"/>
    </location>
    <ligand>
        <name>Zn(2+)</name>
        <dbReference type="ChEBI" id="CHEBI:29105"/>
        <note>catalytic</note>
    </ligand>
</feature>
<keyword evidence="9" id="KW-1185">Reference proteome</keyword>